<feature type="domain" description="GTPase-associated protein 1 N-terminal" evidence="1">
    <location>
        <begin position="5"/>
        <end position="131"/>
    </location>
</feature>
<dbReference type="Pfam" id="PF20014">
    <property type="entry name" value="GAP1-M"/>
    <property type="match status" value="1"/>
</dbReference>
<protein>
    <submittedName>
        <fullName evidence="4">Uncharacterized protein</fullName>
    </submittedName>
</protein>
<name>A0A7W5AI05_9ACTN</name>
<feature type="domain" description="GTPase-associated protein 1-like C-terminal" evidence="3">
    <location>
        <begin position="272"/>
        <end position="772"/>
    </location>
</feature>
<dbReference type="Pfam" id="PF20013">
    <property type="entry name" value="GAP1-N2"/>
    <property type="match status" value="1"/>
</dbReference>
<proteinExistence type="predicted"/>
<evidence type="ECO:0000313" key="4">
    <source>
        <dbReference type="EMBL" id="MBB3096440.1"/>
    </source>
</evidence>
<evidence type="ECO:0000259" key="3">
    <source>
        <dbReference type="Pfam" id="PF20052"/>
    </source>
</evidence>
<dbReference type="Proteomes" id="UP000590749">
    <property type="component" value="Unassembled WGS sequence"/>
</dbReference>
<evidence type="ECO:0000259" key="2">
    <source>
        <dbReference type="Pfam" id="PF20014"/>
    </source>
</evidence>
<organism evidence="4 5">
    <name type="scientific">Actinoplanes campanulatus</name>
    <dbReference type="NCBI Taxonomy" id="113559"/>
    <lineage>
        <taxon>Bacteria</taxon>
        <taxon>Bacillati</taxon>
        <taxon>Actinomycetota</taxon>
        <taxon>Actinomycetes</taxon>
        <taxon>Micromonosporales</taxon>
        <taxon>Micromonosporaceae</taxon>
        <taxon>Actinoplanes</taxon>
    </lineage>
</organism>
<dbReference type="RefSeq" id="WP_183221886.1">
    <property type="nucleotide sequence ID" value="NZ_BMPW01000007.1"/>
</dbReference>
<dbReference type="InterPro" id="IPR049532">
    <property type="entry name" value="GAP1-like_C"/>
</dbReference>
<feature type="domain" description="GTPase-associated protein 1 middle" evidence="2">
    <location>
        <begin position="158"/>
        <end position="252"/>
    </location>
</feature>
<evidence type="ECO:0000313" key="5">
    <source>
        <dbReference type="Proteomes" id="UP000590749"/>
    </source>
</evidence>
<dbReference type="Pfam" id="PF20052">
    <property type="entry name" value="GAP1-C"/>
    <property type="match status" value="1"/>
</dbReference>
<dbReference type="EMBL" id="JACHXF010000008">
    <property type="protein sequence ID" value="MBB3096440.1"/>
    <property type="molecule type" value="Genomic_DNA"/>
</dbReference>
<gene>
    <name evidence="4" type="ORF">FHR83_004110</name>
</gene>
<evidence type="ECO:0000259" key="1">
    <source>
        <dbReference type="Pfam" id="PF20013"/>
    </source>
</evidence>
<keyword evidence="5" id="KW-1185">Reference proteome</keyword>
<comment type="caution">
    <text evidence="4">The sequence shown here is derived from an EMBL/GenBank/DDBJ whole genome shotgun (WGS) entry which is preliminary data.</text>
</comment>
<reference evidence="4 5" key="1">
    <citation type="submission" date="2020-08" db="EMBL/GenBank/DDBJ databases">
        <title>Genomic Encyclopedia of Type Strains, Phase III (KMG-III): the genomes of soil and plant-associated and newly described type strains.</title>
        <authorList>
            <person name="Whitman W."/>
        </authorList>
    </citation>
    <scope>NUCLEOTIDE SEQUENCE [LARGE SCALE GENOMIC DNA]</scope>
    <source>
        <strain evidence="4 5">CECT 3287</strain>
    </source>
</reference>
<dbReference type="InterPro" id="IPR045402">
    <property type="entry name" value="GAP1-N2"/>
</dbReference>
<dbReference type="InterPro" id="IPR045401">
    <property type="entry name" value="GAP1-M"/>
</dbReference>
<accession>A0A7W5AI05</accession>
<sequence>MDRRFETLVYTDCRPGEGLGGGAGLQFQARSSDAAVAAQTLVKDRLLYEPPARWMADRRPAGEYPPSFGHLSASGYLATAAGVYLGREANGVREGNQLTHAIVTTGPEAYRGLRPAQLYGAGFWTTTPAPGCRSAPVTVSPEDVPYTPARARKFVLARPNGAAMLFALVSALERAGSDGRVLFLGDDVGDIVEWLVAGTLLVPRRRALELGFKIYSNDPARSPAPVVAVHPDFAGPATRVDNQLGYLVFDLTTHRHSPVAVTDSSDRWVRLFLDGDPRDAVDALDVAGESGIDDGAAAAALGLAAILHAEPPPEHAEAVVGWLRRGPPRLRDAYGADLTDLFAEMPERWSREVLRLLDEVGSDGLLPGKAAEVRIALLIKDIEEAVTGGPVTSEPPAPLPAGEWGPDRDDQALALLLEALRAPGRSGHAIEALLRVAHRYRADVHPAGLGDASAELARHLSRDPRLLRPAEWPHAAETEDLVIAALRGRAARGGAEPALIGDVWGDWLLRRRPRLPRELRAAALGAAIREGEDRSGLLRDELSAVLQDPDRYARRVTDLFSQTPARPDEMQLIAENAPPGTPPIDRVFRPVTEPVAGQGPVTTRQLRLCHDLRRRGLIQPDRALEVTLAADEILAGAVARLLGDPPDDRVTGLLTDIADAPPRLVRARTPRILAALLDLPVFRAGDKVFDRHPDLLDPYLNELAATLRTSTRAALAVMAFQLEGNRLRDDRTRKTALGKALDHWLTWVPDRHLAQAAHQVADVLGRKWAEAWEDRVDRLAGRRKRYRITHPFGGGRS</sequence>
<dbReference type="AlphaFoldDB" id="A0A7W5AI05"/>